<dbReference type="NCBIfam" id="TIGR00275">
    <property type="entry name" value="aminoacetone oxidase family FAD-binding enzyme"/>
    <property type="match status" value="1"/>
</dbReference>
<gene>
    <name evidence="7" type="ORF">FHG66_09700</name>
</gene>
<reference evidence="7 8" key="1">
    <citation type="submission" date="2019-06" db="EMBL/GenBank/DDBJ databases">
        <title>YIM 131921 draft genome.</title>
        <authorList>
            <person name="Jiang L."/>
        </authorList>
    </citation>
    <scope>NUCLEOTIDE SEQUENCE [LARGE SCALE GENOMIC DNA]</scope>
    <source>
        <strain evidence="7 8">YIM 131921</strain>
    </source>
</reference>
<evidence type="ECO:0000259" key="6">
    <source>
        <dbReference type="Pfam" id="PF22780"/>
    </source>
</evidence>
<proteinExistence type="predicted"/>
<dbReference type="InterPro" id="IPR023166">
    <property type="entry name" value="BaiN-like_dom_sf"/>
</dbReference>
<evidence type="ECO:0000313" key="7">
    <source>
        <dbReference type="EMBL" id="TNC49908.1"/>
    </source>
</evidence>
<dbReference type="InterPro" id="IPR036188">
    <property type="entry name" value="FAD/NAD-bd_sf"/>
</dbReference>
<dbReference type="Gene3D" id="1.10.8.260">
    <property type="entry name" value="HI0933 insert domain-like"/>
    <property type="match status" value="1"/>
</dbReference>
<feature type="domain" description="RsdA/BaiN/AoA(So)-like insert" evidence="6">
    <location>
        <begin position="192"/>
        <end position="330"/>
    </location>
</feature>
<comment type="cofactor">
    <cofactor evidence="1">
        <name>FAD</name>
        <dbReference type="ChEBI" id="CHEBI:57692"/>
    </cofactor>
</comment>
<evidence type="ECO:0000256" key="1">
    <source>
        <dbReference type="ARBA" id="ARBA00001974"/>
    </source>
</evidence>
<evidence type="ECO:0000313" key="8">
    <source>
        <dbReference type="Proteomes" id="UP000305887"/>
    </source>
</evidence>
<feature type="region of interest" description="Disordered" evidence="4">
    <location>
        <begin position="389"/>
        <end position="421"/>
    </location>
</feature>
<evidence type="ECO:0000256" key="4">
    <source>
        <dbReference type="SAM" id="MobiDB-lite"/>
    </source>
</evidence>
<dbReference type="OrthoDB" id="5288829at2"/>
<keyword evidence="2" id="KW-0285">Flavoprotein</keyword>
<dbReference type="Pfam" id="PF03486">
    <property type="entry name" value="HI0933_like"/>
    <property type="match status" value="1"/>
</dbReference>
<protein>
    <submittedName>
        <fullName evidence="7">TIGR03862 family flavoprotein</fullName>
    </submittedName>
</protein>
<name>A0A5C4MYP1_9RHOB</name>
<dbReference type="Gene3D" id="3.50.50.60">
    <property type="entry name" value="FAD/NAD(P)-binding domain"/>
    <property type="match status" value="1"/>
</dbReference>
<organism evidence="7 8">
    <name type="scientific">Rubellimicrobium rubrum</name>
    <dbReference type="NCBI Taxonomy" id="2585369"/>
    <lineage>
        <taxon>Bacteria</taxon>
        <taxon>Pseudomonadati</taxon>
        <taxon>Pseudomonadota</taxon>
        <taxon>Alphaproteobacteria</taxon>
        <taxon>Rhodobacterales</taxon>
        <taxon>Roseobacteraceae</taxon>
        <taxon>Rubellimicrobium</taxon>
    </lineage>
</organism>
<feature type="domain" description="RsdA/BaiN/AoA(So)-like Rossmann fold-like" evidence="5">
    <location>
        <begin position="8"/>
        <end position="382"/>
    </location>
</feature>
<evidence type="ECO:0000256" key="2">
    <source>
        <dbReference type="ARBA" id="ARBA00022630"/>
    </source>
</evidence>
<accession>A0A5C4MYP1</accession>
<dbReference type="NCBIfam" id="TIGR03862">
    <property type="entry name" value="flavo_PP4765"/>
    <property type="match status" value="1"/>
</dbReference>
<dbReference type="PANTHER" id="PTHR42887:SF1">
    <property type="entry name" value="BLR3961 PROTEIN"/>
    <property type="match status" value="1"/>
</dbReference>
<dbReference type="Pfam" id="PF22780">
    <property type="entry name" value="HI0933_like_1st"/>
    <property type="match status" value="1"/>
</dbReference>
<dbReference type="Proteomes" id="UP000305887">
    <property type="component" value="Unassembled WGS sequence"/>
</dbReference>
<dbReference type="InterPro" id="IPR055178">
    <property type="entry name" value="RsdA/BaiN/AoA(So)-like_dom"/>
</dbReference>
<keyword evidence="3" id="KW-0274">FAD</keyword>
<dbReference type="EMBL" id="VDFU01000009">
    <property type="protein sequence ID" value="TNC49908.1"/>
    <property type="molecule type" value="Genomic_DNA"/>
</dbReference>
<dbReference type="InterPro" id="IPR022460">
    <property type="entry name" value="Flavoprotein_PP4765"/>
</dbReference>
<sequence length="421" mass="44798">MIDHPGALVVGGGPAGLAAAEVLSDAGWPVLLADAMPSPARKFLMAGKSGLNLTKDEPRDLFHAAYAPDGAMPPALDAALRGFGSAEVMDWARGLGQEVFTGSTGRVFPTAWKASPLLRAWLSRLNGRQVALMPRWRWIGFDKDLSRFDTPDGPRFVRPGATILAMGGASWRRLGSDGEWARCFGDVTPFSPSNMGLLATWSPHMARHLGEPVKGGAWSAGGLTSRGEVVVSARGLEGGGLYPLSRPLREGAPLTLDLFPDLTEEALRQKLGSRGRESLGNRLRKRLGLEGVRAALLQEWGRPLPDDLPPLLKRLPVRHDGPRPLDEAISTAGGLRFGALSDRLMLRDRPGVFAAGEMLDWEAPTGGYLLTACLATGRLAGQGAAAWLDGHGSGRSPEEREPAEKPALVGRLGFPSTPASD</sequence>
<dbReference type="Gene3D" id="2.40.30.10">
    <property type="entry name" value="Translation factors"/>
    <property type="match status" value="1"/>
</dbReference>
<keyword evidence="8" id="KW-1185">Reference proteome</keyword>
<dbReference type="RefSeq" id="WP_139076685.1">
    <property type="nucleotide sequence ID" value="NZ_VDFU01000009.1"/>
</dbReference>
<dbReference type="InterPro" id="IPR004792">
    <property type="entry name" value="BaiN-like"/>
</dbReference>
<dbReference type="PANTHER" id="PTHR42887">
    <property type="entry name" value="OS12G0638800 PROTEIN"/>
    <property type="match status" value="1"/>
</dbReference>
<comment type="caution">
    <text evidence="7">The sequence shown here is derived from an EMBL/GenBank/DDBJ whole genome shotgun (WGS) entry which is preliminary data.</text>
</comment>
<dbReference type="InterPro" id="IPR057661">
    <property type="entry name" value="RsdA/BaiN/AoA(So)_Rossmann"/>
</dbReference>
<dbReference type="SUPFAM" id="SSF51905">
    <property type="entry name" value="FAD/NAD(P)-binding domain"/>
    <property type="match status" value="1"/>
</dbReference>
<evidence type="ECO:0000259" key="5">
    <source>
        <dbReference type="Pfam" id="PF03486"/>
    </source>
</evidence>
<evidence type="ECO:0000256" key="3">
    <source>
        <dbReference type="ARBA" id="ARBA00022827"/>
    </source>
</evidence>
<dbReference type="PRINTS" id="PR00368">
    <property type="entry name" value="FADPNR"/>
</dbReference>
<dbReference type="SUPFAM" id="SSF160996">
    <property type="entry name" value="HI0933 insert domain-like"/>
    <property type="match status" value="1"/>
</dbReference>
<dbReference type="AlphaFoldDB" id="A0A5C4MYP1"/>